<dbReference type="Gene3D" id="2.60.120.200">
    <property type="match status" value="2"/>
</dbReference>
<name>A0A9J6G153_HAELO</name>
<dbReference type="SUPFAM" id="SSF49899">
    <property type="entry name" value="Concanavalin A-like lectins/glucanases"/>
    <property type="match status" value="1"/>
</dbReference>
<dbReference type="CDD" id="cd00110">
    <property type="entry name" value="LamG"/>
    <property type="match status" value="1"/>
</dbReference>
<evidence type="ECO:0008006" key="3">
    <source>
        <dbReference type="Google" id="ProtNLM"/>
    </source>
</evidence>
<protein>
    <recommendedName>
        <fullName evidence="3">Laminin G domain-containing protein</fullName>
    </recommendedName>
</protein>
<dbReference type="InterPro" id="IPR013320">
    <property type="entry name" value="ConA-like_dom_sf"/>
</dbReference>
<dbReference type="EMBL" id="JABSTR010000004">
    <property type="protein sequence ID" value="KAH9368695.1"/>
    <property type="molecule type" value="Genomic_DNA"/>
</dbReference>
<sequence>MPRYQLPPRYTLTREQKEHVWAVSVFARWQTPRLPLRVSLTGCQPKHLQLDGQSFVLMDLNRRPVTSTEETLQLRFRTNHEDGLLLYSRGSQHDLLALQLVHACFDDNAWHDVQISRLGREFVFTVDSVVVRQMIKGDFFRLDLNREASSSLGFYM</sequence>
<comment type="caution">
    <text evidence="1">The sequence shown here is derived from an EMBL/GenBank/DDBJ whole genome shotgun (WGS) entry which is preliminary data.</text>
</comment>
<evidence type="ECO:0000313" key="1">
    <source>
        <dbReference type="EMBL" id="KAH9368695.1"/>
    </source>
</evidence>
<dbReference type="VEuPathDB" id="VectorBase:HLOH_042599"/>
<reference evidence="1 2" key="1">
    <citation type="journal article" date="2020" name="Cell">
        <title>Large-Scale Comparative Analyses of Tick Genomes Elucidate Their Genetic Diversity and Vector Capacities.</title>
        <authorList>
            <consortium name="Tick Genome and Microbiome Consortium (TIGMIC)"/>
            <person name="Jia N."/>
            <person name="Wang J."/>
            <person name="Shi W."/>
            <person name="Du L."/>
            <person name="Sun Y."/>
            <person name="Zhan W."/>
            <person name="Jiang J.F."/>
            <person name="Wang Q."/>
            <person name="Zhang B."/>
            <person name="Ji P."/>
            <person name="Bell-Sakyi L."/>
            <person name="Cui X.M."/>
            <person name="Yuan T.T."/>
            <person name="Jiang B.G."/>
            <person name="Yang W.F."/>
            <person name="Lam T.T."/>
            <person name="Chang Q.C."/>
            <person name="Ding S.J."/>
            <person name="Wang X.J."/>
            <person name="Zhu J.G."/>
            <person name="Ruan X.D."/>
            <person name="Zhao L."/>
            <person name="Wei J.T."/>
            <person name="Ye R.Z."/>
            <person name="Que T.C."/>
            <person name="Du C.H."/>
            <person name="Zhou Y.H."/>
            <person name="Cheng J.X."/>
            <person name="Dai P.F."/>
            <person name="Guo W.B."/>
            <person name="Han X.H."/>
            <person name="Huang E.J."/>
            <person name="Li L.F."/>
            <person name="Wei W."/>
            <person name="Gao Y.C."/>
            <person name="Liu J.Z."/>
            <person name="Shao H.Z."/>
            <person name="Wang X."/>
            <person name="Wang C.C."/>
            <person name="Yang T.C."/>
            <person name="Huo Q.B."/>
            <person name="Li W."/>
            <person name="Chen H.Y."/>
            <person name="Chen S.E."/>
            <person name="Zhou L.G."/>
            <person name="Ni X.B."/>
            <person name="Tian J.H."/>
            <person name="Sheng Y."/>
            <person name="Liu T."/>
            <person name="Pan Y.S."/>
            <person name="Xia L.Y."/>
            <person name="Li J."/>
            <person name="Zhao F."/>
            <person name="Cao W.C."/>
        </authorList>
    </citation>
    <scope>NUCLEOTIDE SEQUENCE [LARGE SCALE GENOMIC DNA]</scope>
    <source>
        <strain evidence="1">HaeL-2018</strain>
    </source>
</reference>
<dbReference type="Proteomes" id="UP000821853">
    <property type="component" value="Chromosome 2"/>
</dbReference>
<gene>
    <name evidence="1" type="ORF">HPB48_004714</name>
</gene>
<keyword evidence="2" id="KW-1185">Reference proteome</keyword>
<dbReference type="AlphaFoldDB" id="A0A9J6G153"/>
<proteinExistence type="predicted"/>
<evidence type="ECO:0000313" key="2">
    <source>
        <dbReference type="Proteomes" id="UP000821853"/>
    </source>
</evidence>
<dbReference type="InterPro" id="IPR001791">
    <property type="entry name" value="Laminin_G"/>
</dbReference>
<organism evidence="1 2">
    <name type="scientific">Haemaphysalis longicornis</name>
    <name type="common">Bush tick</name>
    <dbReference type="NCBI Taxonomy" id="44386"/>
    <lineage>
        <taxon>Eukaryota</taxon>
        <taxon>Metazoa</taxon>
        <taxon>Ecdysozoa</taxon>
        <taxon>Arthropoda</taxon>
        <taxon>Chelicerata</taxon>
        <taxon>Arachnida</taxon>
        <taxon>Acari</taxon>
        <taxon>Parasitiformes</taxon>
        <taxon>Ixodida</taxon>
        <taxon>Ixodoidea</taxon>
        <taxon>Ixodidae</taxon>
        <taxon>Haemaphysalinae</taxon>
        <taxon>Haemaphysalis</taxon>
    </lineage>
</organism>
<dbReference type="OrthoDB" id="6275838at2759"/>
<accession>A0A9J6G153</accession>